<accession>A0ABY5A0H1</accession>
<dbReference type="SUPFAM" id="SSF46689">
    <property type="entry name" value="Homeodomain-like"/>
    <property type="match status" value="1"/>
</dbReference>
<evidence type="ECO:0000256" key="2">
    <source>
        <dbReference type="ARBA" id="ARBA00023125"/>
    </source>
</evidence>
<gene>
    <name evidence="7" type="ORF">MZV50_12270</name>
</gene>
<dbReference type="EMBL" id="CP096040">
    <property type="protein sequence ID" value="USQ98260.1"/>
    <property type="molecule type" value="Genomic_DNA"/>
</dbReference>
<dbReference type="PRINTS" id="PR00455">
    <property type="entry name" value="HTHTETR"/>
</dbReference>
<evidence type="ECO:0000256" key="5">
    <source>
        <dbReference type="SAM" id="MobiDB-lite"/>
    </source>
</evidence>
<dbReference type="Pfam" id="PF17918">
    <property type="entry name" value="TetR_C_15"/>
    <property type="match status" value="1"/>
</dbReference>
<keyword evidence="2 4" id="KW-0238">DNA-binding</keyword>
<dbReference type="Proteomes" id="UP001057520">
    <property type="component" value="Chromosome"/>
</dbReference>
<keyword evidence="8" id="KW-1185">Reference proteome</keyword>
<evidence type="ECO:0000259" key="6">
    <source>
        <dbReference type="PROSITE" id="PS50977"/>
    </source>
</evidence>
<evidence type="ECO:0000256" key="4">
    <source>
        <dbReference type="PROSITE-ProRule" id="PRU00335"/>
    </source>
</evidence>
<dbReference type="Pfam" id="PF00440">
    <property type="entry name" value="TetR_N"/>
    <property type="match status" value="1"/>
</dbReference>
<keyword evidence="3" id="KW-0804">Transcription</keyword>
<dbReference type="PROSITE" id="PS01081">
    <property type="entry name" value="HTH_TETR_1"/>
    <property type="match status" value="1"/>
</dbReference>
<proteinExistence type="predicted"/>
<reference evidence="7 8" key="1">
    <citation type="submission" date="2022-04" db="EMBL/GenBank/DDBJ databases">
        <title>Genome sequence of soybean root-associated Caulobacter segnis RL271.</title>
        <authorList>
            <person name="Longley R."/>
            <person name="Bonito G."/>
            <person name="Trigodet F."/>
            <person name="Crosson S."/>
            <person name="Fiebig A."/>
        </authorList>
    </citation>
    <scope>NUCLEOTIDE SEQUENCE [LARGE SCALE GENOMIC DNA]</scope>
    <source>
        <strain evidence="7 8">RL271</strain>
    </source>
</reference>
<sequence>MARRTAAKTTTAKTPVAKTGAPSLDTKSRPSRRRGKDTFEIILTTAGELLAEVGFERLTTNLVCERAGLTPPALYRYFPNKYALLKELAQRLMEAQDKAVLAWLEAGGTNAASIEESVAKNRDLQKRINAITREFPGGDWILRALRALPVLQEVQTTSRDMVAQTLFDMLKTANPGVAEDRLRTATRLTTQMMYAATEMVLEEPGQDEDQINEEICWMVALYYQHLTTSGGASRAG</sequence>
<dbReference type="PANTHER" id="PTHR30055">
    <property type="entry name" value="HTH-TYPE TRANSCRIPTIONAL REGULATOR RUTR"/>
    <property type="match status" value="1"/>
</dbReference>
<feature type="domain" description="HTH tetR-type" evidence="6">
    <location>
        <begin position="36"/>
        <end position="96"/>
    </location>
</feature>
<dbReference type="Gene3D" id="1.10.357.10">
    <property type="entry name" value="Tetracycline Repressor, domain 2"/>
    <property type="match status" value="1"/>
</dbReference>
<dbReference type="InterPro" id="IPR009057">
    <property type="entry name" value="Homeodomain-like_sf"/>
</dbReference>
<feature type="compositionally biased region" description="Low complexity" evidence="5">
    <location>
        <begin position="7"/>
        <end position="22"/>
    </location>
</feature>
<organism evidence="7 8">
    <name type="scientific">Caulobacter segnis</name>
    <dbReference type="NCBI Taxonomy" id="88688"/>
    <lineage>
        <taxon>Bacteria</taxon>
        <taxon>Pseudomonadati</taxon>
        <taxon>Pseudomonadota</taxon>
        <taxon>Alphaproteobacteria</taxon>
        <taxon>Caulobacterales</taxon>
        <taxon>Caulobacteraceae</taxon>
        <taxon>Caulobacter</taxon>
    </lineage>
</organism>
<dbReference type="InterPro" id="IPR023772">
    <property type="entry name" value="DNA-bd_HTH_TetR-type_CS"/>
</dbReference>
<feature type="region of interest" description="Disordered" evidence="5">
    <location>
        <begin position="1"/>
        <end position="36"/>
    </location>
</feature>
<evidence type="ECO:0000313" key="7">
    <source>
        <dbReference type="EMBL" id="USQ98260.1"/>
    </source>
</evidence>
<keyword evidence="1" id="KW-0805">Transcription regulation</keyword>
<feature type="DNA-binding region" description="H-T-H motif" evidence="4">
    <location>
        <begin position="59"/>
        <end position="78"/>
    </location>
</feature>
<dbReference type="PANTHER" id="PTHR30055:SF234">
    <property type="entry name" value="HTH-TYPE TRANSCRIPTIONAL REGULATOR BETI"/>
    <property type="match status" value="1"/>
</dbReference>
<name>A0ABY5A0H1_9CAUL</name>
<dbReference type="InterPro" id="IPR050109">
    <property type="entry name" value="HTH-type_TetR-like_transc_reg"/>
</dbReference>
<protein>
    <submittedName>
        <fullName evidence="7">TetR/AcrR family transcriptional regulator</fullName>
    </submittedName>
</protein>
<dbReference type="PROSITE" id="PS50977">
    <property type="entry name" value="HTH_TETR_2"/>
    <property type="match status" value="1"/>
</dbReference>
<dbReference type="InterPro" id="IPR001647">
    <property type="entry name" value="HTH_TetR"/>
</dbReference>
<evidence type="ECO:0000256" key="1">
    <source>
        <dbReference type="ARBA" id="ARBA00023015"/>
    </source>
</evidence>
<evidence type="ECO:0000313" key="8">
    <source>
        <dbReference type="Proteomes" id="UP001057520"/>
    </source>
</evidence>
<dbReference type="InterPro" id="IPR041669">
    <property type="entry name" value="TetR_C_15"/>
</dbReference>
<evidence type="ECO:0000256" key="3">
    <source>
        <dbReference type="ARBA" id="ARBA00023163"/>
    </source>
</evidence>